<feature type="transmembrane region" description="Helical" evidence="14">
    <location>
        <begin position="473"/>
        <end position="495"/>
    </location>
</feature>
<dbReference type="InterPro" id="IPR038377">
    <property type="entry name" value="Na/Glc_symporter_sf"/>
</dbReference>
<proteinExistence type="inferred from homology"/>
<evidence type="ECO:0000256" key="6">
    <source>
        <dbReference type="ARBA" id="ARBA00022847"/>
    </source>
</evidence>
<comment type="subcellular location">
    <subcellularLocation>
        <location evidence="1 14">Cell membrane</location>
        <topology evidence="1 14">Multi-pass membrane protein</topology>
    </subcellularLocation>
</comment>
<evidence type="ECO:0000256" key="5">
    <source>
        <dbReference type="ARBA" id="ARBA00022692"/>
    </source>
</evidence>
<comment type="caution">
    <text evidence="15">The sequence shown here is derived from an EMBL/GenBank/DDBJ whole genome shotgun (WGS) entry which is preliminary data.</text>
</comment>
<feature type="transmembrane region" description="Helical" evidence="14">
    <location>
        <begin position="76"/>
        <end position="95"/>
    </location>
</feature>
<keyword evidence="7 14" id="KW-1133">Transmembrane helix</keyword>
<sequence>MSNTDTIVILIAFAAYLVLMIVIGAIYMKNTNNSEDYFLGGRGLSGWVAALSAQASDMSGWLLMGLPGTVYALGTGQSWIAIGLFLGTVCNWVFISSRLRKYTIKANNSLTLPAYFENRFRDKKRVLLLVSSIVIVIFFLVYTASALSAGGKLFNSVFGVDYHVALAIGAAVILIYTFMGGFMAVCVTDFIQGSLMLVGLLVVPIAAYFMVGADQVKPILDQSGVVGGASAYLSLFRNGDRSYTAVEIISQLAWGLGYCGMPHILTRFMAVKNQKELRKSRVIAIIWVTISLAAAVAIGIIGRVYLFPTILGTEGNASTESVFIEMITKMFTKDTNLPFVGGIFLCGILAAIMSTADSQLLVTASSVSKDIYKDILKPESDEKKVLKVSRFTVLVVALLAFLIAWDPNNSIMGLVSNAWAGLGSAFGPIVVMSLFWRRTNFAGAVAGIVSGGGAVLIWDYLPLVHGQTLGTATGLYSLVAGFALSILCIVIFSLCTKEPSQEILAEFDEVKNWKE</sequence>
<dbReference type="GO" id="GO:0005886">
    <property type="term" value="C:plasma membrane"/>
    <property type="evidence" value="ECO:0007669"/>
    <property type="project" value="UniProtKB-SubCell"/>
</dbReference>
<dbReference type="NCBIfam" id="TIGR02121">
    <property type="entry name" value="Na_Pro_sym"/>
    <property type="match status" value="1"/>
</dbReference>
<keyword evidence="8 14" id="KW-0915">Sodium</keyword>
<feature type="transmembrane region" description="Helical" evidence="14">
    <location>
        <begin position="126"/>
        <end position="144"/>
    </location>
</feature>
<evidence type="ECO:0000256" key="10">
    <source>
        <dbReference type="ARBA" id="ARBA00023136"/>
    </source>
</evidence>
<feature type="transmembrane region" description="Helical" evidence="14">
    <location>
        <begin position="339"/>
        <end position="364"/>
    </location>
</feature>
<dbReference type="NCBIfam" id="TIGR00813">
    <property type="entry name" value="sss"/>
    <property type="match status" value="1"/>
</dbReference>
<dbReference type="GO" id="GO:0015824">
    <property type="term" value="P:proline transport"/>
    <property type="evidence" value="ECO:0007669"/>
    <property type="project" value="UniProtKB-UniRule"/>
</dbReference>
<feature type="transmembrane region" description="Helical" evidence="14">
    <location>
        <begin position="385"/>
        <end position="405"/>
    </location>
</feature>
<reference evidence="15 16" key="1">
    <citation type="submission" date="2019-01" db="EMBL/GenBank/DDBJ databases">
        <title>Blautia sp. nov. KGMB01111 isolated human feces.</title>
        <authorList>
            <person name="Park J.-E."/>
            <person name="Kim J.-S."/>
            <person name="Park S.-H."/>
        </authorList>
    </citation>
    <scope>NUCLEOTIDE SEQUENCE [LARGE SCALE GENOMIC DNA]</scope>
    <source>
        <strain evidence="15 16">KGMB01111</strain>
    </source>
</reference>
<feature type="transmembrane region" description="Helical" evidence="14">
    <location>
        <begin position="248"/>
        <end position="270"/>
    </location>
</feature>
<dbReference type="GO" id="GO:0031402">
    <property type="term" value="F:sodium ion binding"/>
    <property type="evidence" value="ECO:0007669"/>
    <property type="project" value="UniProtKB-UniRule"/>
</dbReference>
<organism evidence="15 16">
    <name type="scientific">Blautia faecicola</name>
    <dbReference type="NCBI Taxonomy" id="2509240"/>
    <lineage>
        <taxon>Bacteria</taxon>
        <taxon>Bacillati</taxon>
        <taxon>Bacillota</taxon>
        <taxon>Clostridia</taxon>
        <taxon>Lachnospirales</taxon>
        <taxon>Lachnospiraceae</taxon>
        <taxon>Blautia</taxon>
    </lineage>
</organism>
<evidence type="ECO:0000256" key="13">
    <source>
        <dbReference type="RuleBase" id="RU362091"/>
    </source>
</evidence>
<comment type="similarity">
    <text evidence="2 13">Belongs to the sodium:solute symporter (SSF) (TC 2.A.21) family.</text>
</comment>
<comment type="catalytic activity">
    <reaction evidence="12">
        <text>L-proline(in) + Na(+)(in) = L-proline(out) + Na(+)(out)</text>
        <dbReference type="Rhea" id="RHEA:28967"/>
        <dbReference type="ChEBI" id="CHEBI:29101"/>
        <dbReference type="ChEBI" id="CHEBI:60039"/>
    </reaction>
</comment>
<gene>
    <name evidence="15" type="primary">putP</name>
    <name evidence="15" type="ORF">ETP43_05645</name>
</gene>
<keyword evidence="3 14" id="KW-0813">Transport</keyword>
<keyword evidence="16" id="KW-1185">Reference proteome</keyword>
<dbReference type="OrthoDB" id="9810181at2"/>
<dbReference type="Gene3D" id="1.20.1730.10">
    <property type="entry name" value="Sodium/glucose cotransporter"/>
    <property type="match status" value="1"/>
</dbReference>
<dbReference type="InterPro" id="IPR050277">
    <property type="entry name" value="Sodium:Solute_Symporter"/>
</dbReference>
<keyword evidence="10 14" id="KW-0472">Membrane</keyword>
<evidence type="ECO:0000256" key="9">
    <source>
        <dbReference type="ARBA" id="ARBA00023065"/>
    </source>
</evidence>
<evidence type="ECO:0000256" key="1">
    <source>
        <dbReference type="ARBA" id="ARBA00004651"/>
    </source>
</evidence>
<dbReference type="InterPro" id="IPR001734">
    <property type="entry name" value="Na/solute_symporter"/>
</dbReference>
<dbReference type="AlphaFoldDB" id="A0A4Q1RGI7"/>
<accession>A0A4Q1RGI7</accession>
<evidence type="ECO:0000256" key="7">
    <source>
        <dbReference type="ARBA" id="ARBA00022989"/>
    </source>
</evidence>
<dbReference type="PANTHER" id="PTHR48086">
    <property type="entry name" value="SODIUM/PROLINE SYMPORTER-RELATED"/>
    <property type="match status" value="1"/>
</dbReference>
<dbReference type="PROSITE" id="PS50283">
    <property type="entry name" value="NA_SOLUT_SYMP_3"/>
    <property type="match status" value="1"/>
</dbReference>
<evidence type="ECO:0000256" key="2">
    <source>
        <dbReference type="ARBA" id="ARBA00006434"/>
    </source>
</evidence>
<evidence type="ECO:0000256" key="11">
    <source>
        <dbReference type="ARBA" id="ARBA00023201"/>
    </source>
</evidence>
<feature type="transmembrane region" description="Helical" evidence="14">
    <location>
        <begin position="411"/>
        <end position="434"/>
    </location>
</feature>
<dbReference type="Proteomes" id="UP000290106">
    <property type="component" value="Unassembled WGS sequence"/>
</dbReference>
<dbReference type="PANTHER" id="PTHR48086:SF3">
    <property type="entry name" value="SODIUM_PROLINE SYMPORTER"/>
    <property type="match status" value="1"/>
</dbReference>
<feature type="transmembrane region" description="Helical" evidence="14">
    <location>
        <begin position="194"/>
        <end position="211"/>
    </location>
</feature>
<evidence type="ECO:0000256" key="3">
    <source>
        <dbReference type="ARBA" id="ARBA00022448"/>
    </source>
</evidence>
<evidence type="ECO:0000256" key="14">
    <source>
        <dbReference type="RuleBase" id="RU366012"/>
    </source>
</evidence>
<dbReference type="CDD" id="cd11475">
    <property type="entry name" value="SLC5sbd_PutP"/>
    <property type="match status" value="1"/>
</dbReference>
<dbReference type="EMBL" id="SDKC01000001">
    <property type="protein sequence ID" value="RXS74744.1"/>
    <property type="molecule type" value="Genomic_DNA"/>
</dbReference>
<name>A0A4Q1RGI7_9FIRM</name>
<feature type="transmembrane region" description="Helical" evidence="14">
    <location>
        <begin position="6"/>
        <end position="27"/>
    </location>
</feature>
<keyword evidence="9 14" id="KW-0406">Ion transport</keyword>
<evidence type="ECO:0000256" key="12">
    <source>
        <dbReference type="ARBA" id="ARBA00033708"/>
    </source>
</evidence>
<evidence type="ECO:0000256" key="8">
    <source>
        <dbReference type="ARBA" id="ARBA00023053"/>
    </source>
</evidence>
<dbReference type="GO" id="GO:0005298">
    <property type="term" value="F:proline:sodium symporter activity"/>
    <property type="evidence" value="ECO:0007669"/>
    <property type="project" value="UniProtKB-UniRule"/>
</dbReference>
<dbReference type="Pfam" id="PF00474">
    <property type="entry name" value="SSF"/>
    <property type="match status" value="1"/>
</dbReference>
<dbReference type="PROSITE" id="PS00456">
    <property type="entry name" value="NA_SOLUT_SYMP_1"/>
    <property type="match status" value="1"/>
</dbReference>
<evidence type="ECO:0000256" key="4">
    <source>
        <dbReference type="ARBA" id="ARBA00022475"/>
    </source>
</evidence>
<feature type="transmembrane region" description="Helical" evidence="14">
    <location>
        <begin position="164"/>
        <end position="187"/>
    </location>
</feature>
<dbReference type="RefSeq" id="WP_129257341.1">
    <property type="nucleotide sequence ID" value="NZ_SDKC01000001.1"/>
</dbReference>
<keyword evidence="6 14" id="KW-0769">Symport</keyword>
<feature type="transmembrane region" description="Helical" evidence="14">
    <location>
        <begin position="282"/>
        <end position="306"/>
    </location>
</feature>
<keyword evidence="4 14" id="KW-1003">Cell membrane</keyword>
<dbReference type="InterPro" id="IPR018212">
    <property type="entry name" value="Na/solute_symporter_CS"/>
</dbReference>
<feature type="transmembrane region" description="Helical" evidence="14">
    <location>
        <begin position="441"/>
        <end position="461"/>
    </location>
</feature>
<protein>
    <recommendedName>
        <fullName evidence="14">Sodium/proline symporter</fullName>
    </recommendedName>
    <alternativeName>
        <fullName evidence="14">Proline permease</fullName>
    </alternativeName>
</protein>
<dbReference type="InterPro" id="IPR011851">
    <property type="entry name" value="Na/Pro_symporter"/>
</dbReference>
<comment type="function">
    <text evidence="14">Catalyzes the sodium-dependent uptake of extracellular L-proline.</text>
</comment>
<keyword evidence="14" id="KW-0029">Amino-acid transport</keyword>
<evidence type="ECO:0000313" key="16">
    <source>
        <dbReference type="Proteomes" id="UP000290106"/>
    </source>
</evidence>
<evidence type="ECO:0000313" key="15">
    <source>
        <dbReference type="EMBL" id="RXS74744.1"/>
    </source>
</evidence>
<keyword evidence="11 14" id="KW-0739">Sodium transport</keyword>
<keyword evidence="5 14" id="KW-0812">Transmembrane</keyword>